<protein>
    <submittedName>
        <fullName evidence="3">SDR family NAD(P)-dependent oxidoreductase</fullName>
    </submittedName>
</protein>
<name>A0AAW9RVP6_9HYPH</name>
<dbReference type="EMBL" id="JAZHOF010000006">
    <property type="protein sequence ID" value="MEJ8572968.1"/>
    <property type="molecule type" value="Genomic_DNA"/>
</dbReference>
<dbReference type="PANTHER" id="PTHR42879:SF2">
    <property type="entry name" value="3-OXOACYL-[ACYL-CARRIER-PROTEIN] REDUCTASE FABG"/>
    <property type="match status" value="1"/>
</dbReference>
<sequence length="277" mass="29244">MTAAGEPEAMVASVSGRPLSGRRALLTGSVGGLGLAMAGELARAGCDLMLNGIDPSADVEPRYRELAEEAGVRIVYQQADLSRESGVRRLVDAATAELGGIDILVNNAVVRHFAPIVDFPAEQWDAALAVNLSAAFHAIRLTLPGMRERNFGRIFNITSVYGLRGTPDRVGYVTTKSALLGLTRSVALENLDCDVTCHSICPGSVLTPGTDERVVEIMDNERIDRAAAERAFLAGKQPGGQFVSPESVGTLLVFLCGPIARDMTGALLPVEAGWLAS</sequence>
<organism evidence="3 4">
    <name type="scientific">Microbaculum marinum</name>
    <dbReference type="NCBI Taxonomy" id="1764581"/>
    <lineage>
        <taxon>Bacteria</taxon>
        <taxon>Pseudomonadati</taxon>
        <taxon>Pseudomonadota</taxon>
        <taxon>Alphaproteobacteria</taxon>
        <taxon>Hyphomicrobiales</taxon>
        <taxon>Tepidamorphaceae</taxon>
        <taxon>Microbaculum</taxon>
    </lineage>
</organism>
<dbReference type="InterPro" id="IPR036291">
    <property type="entry name" value="NAD(P)-bd_dom_sf"/>
</dbReference>
<accession>A0AAW9RVP6</accession>
<proteinExistence type="inferred from homology"/>
<dbReference type="InterPro" id="IPR002347">
    <property type="entry name" value="SDR_fam"/>
</dbReference>
<keyword evidence="4" id="KW-1185">Reference proteome</keyword>
<dbReference type="InterPro" id="IPR020904">
    <property type="entry name" value="Sc_DH/Rdtase_CS"/>
</dbReference>
<dbReference type="InterPro" id="IPR050259">
    <property type="entry name" value="SDR"/>
</dbReference>
<dbReference type="PRINTS" id="PR00080">
    <property type="entry name" value="SDRFAMILY"/>
</dbReference>
<comment type="caution">
    <text evidence="3">The sequence shown here is derived from an EMBL/GenBank/DDBJ whole genome shotgun (WGS) entry which is preliminary data.</text>
</comment>
<dbReference type="Proteomes" id="UP001378188">
    <property type="component" value="Unassembled WGS sequence"/>
</dbReference>
<dbReference type="Pfam" id="PF00106">
    <property type="entry name" value="adh_short"/>
    <property type="match status" value="1"/>
</dbReference>
<dbReference type="PANTHER" id="PTHR42879">
    <property type="entry name" value="3-OXOACYL-(ACYL-CARRIER-PROTEIN) REDUCTASE"/>
    <property type="match status" value="1"/>
</dbReference>
<dbReference type="SUPFAM" id="SSF51735">
    <property type="entry name" value="NAD(P)-binding Rossmann-fold domains"/>
    <property type="match status" value="1"/>
</dbReference>
<evidence type="ECO:0000313" key="3">
    <source>
        <dbReference type="EMBL" id="MEJ8572968.1"/>
    </source>
</evidence>
<dbReference type="AlphaFoldDB" id="A0AAW9RVP6"/>
<dbReference type="GO" id="GO:0032787">
    <property type="term" value="P:monocarboxylic acid metabolic process"/>
    <property type="evidence" value="ECO:0007669"/>
    <property type="project" value="UniProtKB-ARBA"/>
</dbReference>
<dbReference type="PROSITE" id="PS00061">
    <property type="entry name" value="ADH_SHORT"/>
    <property type="match status" value="1"/>
</dbReference>
<evidence type="ECO:0000313" key="4">
    <source>
        <dbReference type="Proteomes" id="UP001378188"/>
    </source>
</evidence>
<evidence type="ECO:0000256" key="2">
    <source>
        <dbReference type="RuleBase" id="RU000363"/>
    </source>
</evidence>
<dbReference type="FunFam" id="3.40.50.720:FF:000084">
    <property type="entry name" value="Short-chain dehydrogenase reductase"/>
    <property type="match status" value="1"/>
</dbReference>
<evidence type="ECO:0000256" key="1">
    <source>
        <dbReference type="ARBA" id="ARBA00006484"/>
    </source>
</evidence>
<dbReference type="PRINTS" id="PR00081">
    <property type="entry name" value="GDHRDH"/>
</dbReference>
<gene>
    <name evidence="3" type="ORF">V3328_15870</name>
</gene>
<dbReference type="Gene3D" id="3.40.50.720">
    <property type="entry name" value="NAD(P)-binding Rossmann-like Domain"/>
    <property type="match status" value="1"/>
</dbReference>
<reference evidence="3 4" key="1">
    <citation type="submission" date="2024-02" db="EMBL/GenBank/DDBJ databases">
        <title>Genome analysis and characterization of Microbaculum marinisediminis sp. nov., isolated from marine sediment.</title>
        <authorList>
            <person name="Du Z.-J."/>
            <person name="Ye Y.-Q."/>
            <person name="Zhang Z.-R."/>
            <person name="Yuan S.-M."/>
            <person name="Zhang X.-Y."/>
        </authorList>
    </citation>
    <scope>NUCLEOTIDE SEQUENCE [LARGE SCALE GENOMIC DNA]</scope>
    <source>
        <strain evidence="3 4">SDUM1044001</strain>
    </source>
</reference>
<comment type="similarity">
    <text evidence="1 2">Belongs to the short-chain dehydrogenases/reductases (SDR) family.</text>
</comment>
<dbReference type="RefSeq" id="WP_340330660.1">
    <property type="nucleotide sequence ID" value="NZ_JAZHOF010000006.1"/>
</dbReference>